<dbReference type="CDD" id="cd19873">
    <property type="entry name" value="DSRM_MRPL3_like"/>
    <property type="match status" value="1"/>
</dbReference>
<gene>
    <name evidence="11" type="ORF">INT47_012220</name>
</gene>
<dbReference type="GO" id="GO:0004525">
    <property type="term" value="F:ribonuclease III activity"/>
    <property type="evidence" value="ECO:0007669"/>
    <property type="project" value="InterPro"/>
</dbReference>
<evidence type="ECO:0000256" key="3">
    <source>
        <dbReference type="ARBA" id="ARBA00022980"/>
    </source>
</evidence>
<name>A0A8H7RA42_9FUNG</name>
<dbReference type="InterPro" id="IPR000999">
    <property type="entry name" value="RNase_III_dom"/>
</dbReference>
<dbReference type="SMART" id="SM00358">
    <property type="entry name" value="DSRM"/>
    <property type="match status" value="1"/>
</dbReference>
<reference evidence="11" key="1">
    <citation type="submission" date="2020-12" db="EMBL/GenBank/DDBJ databases">
        <title>Metabolic potential, ecology and presence of endohyphal bacteria is reflected in genomic diversity of Mucoromycotina.</title>
        <authorList>
            <person name="Muszewska A."/>
            <person name="Okrasinska A."/>
            <person name="Steczkiewicz K."/>
            <person name="Drgas O."/>
            <person name="Orlowska M."/>
            <person name="Perlinska-Lenart U."/>
            <person name="Aleksandrzak-Piekarczyk T."/>
            <person name="Szatraj K."/>
            <person name="Zielenkiewicz U."/>
            <person name="Pilsyk S."/>
            <person name="Malc E."/>
            <person name="Mieczkowski P."/>
            <person name="Kruszewska J.S."/>
            <person name="Biernat P."/>
            <person name="Pawlowska J."/>
        </authorList>
    </citation>
    <scope>NUCLEOTIDE SEQUENCE</scope>
    <source>
        <strain evidence="11">WA0000017839</strain>
    </source>
</reference>
<dbReference type="SMART" id="SM00535">
    <property type="entry name" value="RIBOc"/>
    <property type="match status" value="1"/>
</dbReference>
<dbReference type="InterPro" id="IPR044444">
    <property type="entry name" value="Ribosomal_mL44_DSRM_metazoa"/>
</dbReference>
<feature type="domain" description="RNase III" evidence="10">
    <location>
        <begin position="47"/>
        <end position="170"/>
    </location>
</feature>
<dbReference type="CDD" id="cd00593">
    <property type="entry name" value="RIBOc"/>
    <property type="match status" value="1"/>
</dbReference>
<organism evidence="11 12">
    <name type="scientific">Mucor saturninus</name>
    <dbReference type="NCBI Taxonomy" id="64648"/>
    <lineage>
        <taxon>Eukaryota</taxon>
        <taxon>Fungi</taxon>
        <taxon>Fungi incertae sedis</taxon>
        <taxon>Mucoromycota</taxon>
        <taxon>Mucoromycotina</taxon>
        <taxon>Mucoromycetes</taxon>
        <taxon>Mucorales</taxon>
        <taxon>Mucorineae</taxon>
        <taxon>Mucoraceae</taxon>
        <taxon>Mucor</taxon>
    </lineage>
</organism>
<dbReference type="Gene3D" id="1.10.1520.10">
    <property type="entry name" value="Ribonuclease III domain"/>
    <property type="match status" value="1"/>
</dbReference>
<dbReference type="GO" id="GO:0005739">
    <property type="term" value="C:mitochondrion"/>
    <property type="evidence" value="ECO:0007669"/>
    <property type="project" value="TreeGrafter"/>
</dbReference>
<evidence type="ECO:0000256" key="5">
    <source>
        <dbReference type="ARBA" id="ARBA00023274"/>
    </source>
</evidence>
<evidence type="ECO:0000256" key="6">
    <source>
        <dbReference type="ARBA" id="ARBA00024034"/>
    </source>
</evidence>
<comment type="subcellular location">
    <subcellularLocation>
        <location evidence="1">Mitochondrion</location>
    </subcellularLocation>
</comment>
<dbReference type="GO" id="GO:0003725">
    <property type="term" value="F:double-stranded RNA binding"/>
    <property type="evidence" value="ECO:0007669"/>
    <property type="project" value="InterPro"/>
</dbReference>
<accession>A0A8H7RA42</accession>
<evidence type="ECO:0000313" key="11">
    <source>
        <dbReference type="EMBL" id="KAG2207167.1"/>
    </source>
</evidence>
<proteinExistence type="inferred from homology"/>
<keyword evidence="12" id="KW-1185">Reference proteome</keyword>
<keyword evidence="3" id="KW-0689">Ribosomal protein</keyword>
<dbReference type="Proteomes" id="UP000603453">
    <property type="component" value="Unassembled WGS sequence"/>
</dbReference>
<dbReference type="InterPro" id="IPR044443">
    <property type="entry name" value="Ribosomal_mL44_DSRM_fung"/>
</dbReference>
<dbReference type="GO" id="GO:0006396">
    <property type="term" value="P:RNA processing"/>
    <property type="evidence" value="ECO:0007669"/>
    <property type="project" value="InterPro"/>
</dbReference>
<comment type="caution">
    <text evidence="11">The sequence shown here is derived from an EMBL/GenBank/DDBJ whole genome shotgun (WGS) entry which is preliminary data.</text>
</comment>
<evidence type="ECO:0000259" key="10">
    <source>
        <dbReference type="PROSITE" id="PS50142"/>
    </source>
</evidence>
<dbReference type="Gene3D" id="3.30.160.20">
    <property type="match status" value="1"/>
</dbReference>
<protein>
    <recommendedName>
        <fullName evidence="7">Large ribosomal subunit protein mL44</fullName>
    </recommendedName>
</protein>
<dbReference type="SUPFAM" id="SSF69065">
    <property type="entry name" value="RNase III domain-like"/>
    <property type="match status" value="1"/>
</dbReference>
<evidence type="ECO:0000256" key="7">
    <source>
        <dbReference type="ARBA" id="ARBA00035187"/>
    </source>
</evidence>
<dbReference type="PANTHER" id="PTHR11207:SF32">
    <property type="entry name" value="LARGE RIBOSOMAL SUBUNIT PROTEIN ML44"/>
    <property type="match status" value="1"/>
</dbReference>
<evidence type="ECO:0000256" key="8">
    <source>
        <dbReference type="PROSITE-ProRule" id="PRU00266"/>
    </source>
</evidence>
<dbReference type="EMBL" id="JAEPRD010000026">
    <property type="protein sequence ID" value="KAG2207167.1"/>
    <property type="molecule type" value="Genomic_DNA"/>
</dbReference>
<dbReference type="AlphaFoldDB" id="A0A8H7RA42"/>
<evidence type="ECO:0000313" key="12">
    <source>
        <dbReference type="Proteomes" id="UP000603453"/>
    </source>
</evidence>
<dbReference type="Pfam" id="PF22892">
    <property type="entry name" value="DSRM_MRPL44"/>
    <property type="match status" value="1"/>
</dbReference>
<evidence type="ECO:0000256" key="2">
    <source>
        <dbReference type="ARBA" id="ARBA00022884"/>
    </source>
</evidence>
<dbReference type="Pfam" id="PF14622">
    <property type="entry name" value="Ribonucleas_3_3"/>
    <property type="match status" value="1"/>
</dbReference>
<keyword evidence="5" id="KW-0687">Ribonucleoprotein</keyword>
<evidence type="ECO:0000256" key="4">
    <source>
        <dbReference type="ARBA" id="ARBA00023128"/>
    </source>
</evidence>
<evidence type="ECO:0000259" key="9">
    <source>
        <dbReference type="PROSITE" id="PS50137"/>
    </source>
</evidence>
<dbReference type="InterPro" id="IPR014720">
    <property type="entry name" value="dsRBD_dom"/>
</dbReference>
<dbReference type="PANTHER" id="PTHR11207">
    <property type="entry name" value="RIBONUCLEASE III"/>
    <property type="match status" value="1"/>
</dbReference>
<feature type="domain" description="DRBM" evidence="9">
    <location>
        <begin position="197"/>
        <end position="267"/>
    </location>
</feature>
<keyword evidence="2 8" id="KW-0694">RNA-binding</keyword>
<sequence length="297" mass="32139">MLRSLTKTNSISAQAAAAISKAPRFASAFLHTQPAYADNTPEDNAPIHALGARLGLQSLDSSILKQALTHKSLVGQKNNATLEFIGKRVSGLFATEFVHCKYPTLHPGALNSTLRAFVGNKSLNKIATEVGLQHTIAWKAPEDESVKLGHATVMADCMNALIGAIYQEQGQDAAKKFIHDFVLSRDFDVKPVIKVEEPKRHLTALLKQLNKEPANSRLLSETGRASSSPVFVVGVFSGKNKLGEGFGSSLKMAEFRACQDALTSYYGQEQKDFTLPSDAENVDKYVANPLGNTQALI</sequence>
<keyword evidence="4" id="KW-0496">Mitochondrion</keyword>
<dbReference type="SUPFAM" id="SSF54768">
    <property type="entry name" value="dsRNA-binding domain-like"/>
    <property type="match status" value="1"/>
</dbReference>
<comment type="similarity">
    <text evidence="6">Belongs to the ribonuclease III family. Mitochondrion-specific ribosomal protein mL44 subfamily.</text>
</comment>
<dbReference type="OrthoDB" id="67027at2759"/>
<dbReference type="InterPro" id="IPR036389">
    <property type="entry name" value="RNase_III_sf"/>
</dbReference>
<evidence type="ECO:0000256" key="1">
    <source>
        <dbReference type="ARBA" id="ARBA00004173"/>
    </source>
</evidence>
<dbReference type="PROSITE" id="PS50137">
    <property type="entry name" value="DS_RBD"/>
    <property type="match status" value="1"/>
</dbReference>
<dbReference type="PROSITE" id="PS50142">
    <property type="entry name" value="RNASE_3_2"/>
    <property type="match status" value="1"/>
</dbReference>
<dbReference type="GO" id="GO:0003735">
    <property type="term" value="F:structural constituent of ribosome"/>
    <property type="evidence" value="ECO:0007669"/>
    <property type="project" value="TreeGrafter"/>
</dbReference>